<evidence type="ECO:0000313" key="1">
    <source>
        <dbReference type="EMBL" id="KKL13043.1"/>
    </source>
</evidence>
<name>A0A0F9DM25_9ZZZZ</name>
<sequence length="139" mass="16034">MNKEKLLALSRLFLGAKEKEENAKLVRIHLENEIATLIETPEQGQKTVKLANGTKITVKRGLIFKADIERIWKIISEVNTRDKSRRDEILPAPITVKVEKKLDEKGYKWYEEKHPEIFRELSEVVIVTPKKTAVTVKVS</sequence>
<proteinExistence type="predicted"/>
<comment type="caution">
    <text evidence="1">The sequence shown here is derived from an EMBL/GenBank/DDBJ whole genome shotgun (WGS) entry which is preliminary data.</text>
</comment>
<dbReference type="AlphaFoldDB" id="A0A0F9DM25"/>
<reference evidence="1" key="1">
    <citation type="journal article" date="2015" name="Nature">
        <title>Complex archaea that bridge the gap between prokaryotes and eukaryotes.</title>
        <authorList>
            <person name="Spang A."/>
            <person name="Saw J.H."/>
            <person name="Jorgensen S.L."/>
            <person name="Zaremba-Niedzwiedzka K."/>
            <person name="Martijn J."/>
            <person name="Lind A.E."/>
            <person name="van Eijk R."/>
            <person name="Schleper C."/>
            <person name="Guy L."/>
            <person name="Ettema T.J."/>
        </authorList>
    </citation>
    <scope>NUCLEOTIDE SEQUENCE</scope>
</reference>
<protein>
    <submittedName>
        <fullName evidence="1">Uncharacterized protein</fullName>
    </submittedName>
</protein>
<organism evidence="1">
    <name type="scientific">marine sediment metagenome</name>
    <dbReference type="NCBI Taxonomy" id="412755"/>
    <lineage>
        <taxon>unclassified sequences</taxon>
        <taxon>metagenomes</taxon>
        <taxon>ecological metagenomes</taxon>
    </lineage>
</organism>
<accession>A0A0F9DM25</accession>
<dbReference type="EMBL" id="LAZR01041019">
    <property type="protein sequence ID" value="KKL13043.1"/>
    <property type="molecule type" value="Genomic_DNA"/>
</dbReference>
<gene>
    <name evidence="1" type="ORF">LCGC14_2529710</name>
</gene>